<feature type="region of interest" description="Disordered" evidence="1">
    <location>
        <begin position="84"/>
        <end position="126"/>
    </location>
</feature>
<proteinExistence type="predicted"/>
<feature type="compositionally biased region" description="Acidic residues" evidence="1">
    <location>
        <begin position="85"/>
        <end position="113"/>
    </location>
</feature>
<organism evidence="2 3">
    <name type="scientific">Port-miou virus</name>
    <dbReference type="NCBI Taxonomy" id="1733873"/>
    <lineage>
        <taxon>Viruses</taxon>
        <taxon>Varidnaviria</taxon>
        <taxon>Bamfordvirae</taxon>
        <taxon>Nucleocytoviricota</taxon>
        <taxon>Megaviricetes</taxon>
        <taxon>Pimascovirales</taxon>
        <taxon>Pimascovirales incertae sedis</taxon>
        <taxon>Marseilleviridae</taxon>
        <taxon>Losannavirus</taxon>
        <taxon>Losannavirus lausannense</taxon>
        <taxon>Lausannevirus</taxon>
    </lineage>
</organism>
<evidence type="ECO:0000313" key="2">
    <source>
        <dbReference type="EMBL" id="ALH07008.1"/>
    </source>
</evidence>
<evidence type="ECO:0000256" key="1">
    <source>
        <dbReference type="SAM" id="MobiDB-lite"/>
    </source>
</evidence>
<dbReference type="CDD" id="cd01659">
    <property type="entry name" value="TRX_superfamily"/>
    <property type="match status" value="1"/>
</dbReference>
<name>A0A0N7G2F8_9VIRU</name>
<dbReference type="EMBL" id="KT428292">
    <property type="protein sequence ID" value="ALH07008.1"/>
    <property type="molecule type" value="Genomic_DNA"/>
</dbReference>
<protein>
    <submittedName>
        <fullName evidence="2">Thioredoxin/glutaredoxin-like protein</fullName>
    </submittedName>
</protein>
<accession>A0A0N7G2F8</accession>
<dbReference type="Proteomes" id="UP000319438">
    <property type="component" value="Segment"/>
</dbReference>
<evidence type="ECO:0000313" key="3">
    <source>
        <dbReference type="Proteomes" id="UP000319438"/>
    </source>
</evidence>
<gene>
    <name evidence="2" type="ORF">PMV_310</name>
</gene>
<reference evidence="2" key="1">
    <citation type="journal article" date="2015" name="Genome Announc.">
        <title>Complete Genome Sequence of a New Member of the Marseilleviridae Recovered from the Brackish Submarine Spring in the Cassis Port-Miou Calanque, France.</title>
        <authorList>
            <person name="Doutre G."/>
            <person name="Arfib B."/>
            <person name="Rochette P."/>
            <person name="Claverie J.M."/>
            <person name="Bonin P."/>
            <person name="Abergel C."/>
        </authorList>
    </citation>
    <scope>NUCLEOTIDE SEQUENCE [LARGE SCALE GENOMIC DNA]</scope>
    <source>
        <strain evidence="2">1</strain>
    </source>
</reference>
<sequence>MTGMVLFYSRHSQHSRNVLGLIKAHNIPVSLVCVDSQTMRSIIKNSRMYRIRGVPTLFVTDGAKMSIFEGEKVYKWLLSITKGEEEPEQNPELSFEEEGTPVGDSDEQEEEEINYGPKTLKHPTGLSTKDLAMKLQREAQAVAGIKFD</sequence>